<feature type="chain" id="PRO_5003512929" description="NHL repeat containing protein" evidence="1">
    <location>
        <begin position="25"/>
        <end position="644"/>
    </location>
</feature>
<dbReference type="HOGENOM" id="CLU_016729_0_0_0"/>
<dbReference type="EMBL" id="CP003130">
    <property type="protein sequence ID" value="AEU35007.1"/>
    <property type="molecule type" value="Genomic_DNA"/>
</dbReference>
<dbReference type="AlphaFoldDB" id="G8NR22"/>
<dbReference type="InterPro" id="IPR011042">
    <property type="entry name" value="6-blade_b-propeller_TolB-like"/>
</dbReference>
<dbReference type="InterPro" id="IPR050952">
    <property type="entry name" value="TRIM-NHL_E3_ligases"/>
</dbReference>
<evidence type="ECO:0000256" key="1">
    <source>
        <dbReference type="SAM" id="SignalP"/>
    </source>
</evidence>
<dbReference type="Gene3D" id="2.40.10.500">
    <property type="match status" value="1"/>
</dbReference>
<evidence type="ECO:0000313" key="2">
    <source>
        <dbReference type="EMBL" id="AEU35007.1"/>
    </source>
</evidence>
<evidence type="ECO:0008006" key="4">
    <source>
        <dbReference type="Google" id="ProtNLM"/>
    </source>
</evidence>
<dbReference type="CDD" id="cd05819">
    <property type="entry name" value="NHL"/>
    <property type="match status" value="1"/>
</dbReference>
<dbReference type="STRING" id="682795.AciX8_0657"/>
<gene>
    <name evidence="2" type="ordered locus">AciX8_0657</name>
</gene>
<feature type="signal peptide" evidence="1">
    <location>
        <begin position="1"/>
        <end position="24"/>
    </location>
</feature>
<dbReference type="PANTHER" id="PTHR24104">
    <property type="entry name" value="E3 UBIQUITIN-PROTEIN LIGASE NHLRC1-RELATED"/>
    <property type="match status" value="1"/>
</dbReference>
<organism evidence="2 3">
    <name type="scientific">Granulicella mallensis (strain ATCC BAA-1857 / DSM 23137 / MP5ACTX8)</name>
    <dbReference type="NCBI Taxonomy" id="682795"/>
    <lineage>
        <taxon>Bacteria</taxon>
        <taxon>Pseudomonadati</taxon>
        <taxon>Acidobacteriota</taxon>
        <taxon>Terriglobia</taxon>
        <taxon>Terriglobales</taxon>
        <taxon>Acidobacteriaceae</taxon>
        <taxon>Granulicella</taxon>
    </lineage>
</organism>
<dbReference type="PANTHER" id="PTHR24104:SF25">
    <property type="entry name" value="PROTEIN LIN-41"/>
    <property type="match status" value="1"/>
</dbReference>
<dbReference type="OrthoDB" id="191441at2"/>
<dbReference type="RefSeq" id="WP_014263891.1">
    <property type="nucleotide sequence ID" value="NC_016631.1"/>
</dbReference>
<dbReference type="Proteomes" id="UP000007113">
    <property type="component" value="Chromosome"/>
</dbReference>
<sequence length="644" mass="63064" precursor="true">MKTSRLLFLLTGSLSILGLSGCSANFGSVSQDSVQTTVHIKGIAHGGQQPLSGAHIYMYAAGTTGYGSASTSMLTSATGNPADANGNFYVTTDATGAFNIGDTFACPTGGSSTEVYLYMVGGNPQQSVDSTDNPHAGLLTTLGPCAQVGTIPSVSMNESSTIATAFALAAYATDATHIGSSSTALGMQGLFNAGVNALNLVDQATGQINATLPTNANVSIPVSTINTLADILASCINSSGGSACPSLLSNALSSGTTGTAPTDTASAAINIAHNPGDNVSALLNLANNASPFQPIVTSVNDFTLGLTFSGGGIELPGTPAVDAAGNVWIPNAISASVTEISNSGAFLSGASGYSTGGNWAESIAFDTSGNAWVANFLSRSVSKLSASGGILAQYTGGGMGNGPNTIAVDASGNAWVATGNANGLPAQGTVSILSPGGTFLSGANGYTGGGLNASDVVAIDGSGNGWITNTLGGIMKVTPAGAFPFGPTGITDSTITNPSSISIDSAGSAWVVSSGEISRQPGSVLKVANNGTILVEGLLPGAAPEGVAVDGAGNAWVTDVTSGSVNVLSTNGTVLSGSSGYHGVTPGSFGIAIDGSGDVWLSVLGESSSVTELIGVAQPVITPLAAALPVTPTADGSSNLGTRP</sequence>
<proteinExistence type="predicted"/>
<keyword evidence="1" id="KW-0732">Signal</keyword>
<accession>G8NR22</accession>
<evidence type="ECO:0000313" key="3">
    <source>
        <dbReference type="Proteomes" id="UP000007113"/>
    </source>
</evidence>
<dbReference type="SUPFAM" id="SSF101898">
    <property type="entry name" value="NHL repeat"/>
    <property type="match status" value="1"/>
</dbReference>
<dbReference type="eggNOG" id="COG3386">
    <property type="taxonomic scope" value="Bacteria"/>
</dbReference>
<dbReference type="GO" id="GO:0008270">
    <property type="term" value="F:zinc ion binding"/>
    <property type="evidence" value="ECO:0007669"/>
    <property type="project" value="UniProtKB-KW"/>
</dbReference>
<dbReference type="PROSITE" id="PS51257">
    <property type="entry name" value="PROKAR_LIPOPROTEIN"/>
    <property type="match status" value="1"/>
</dbReference>
<dbReference type="Gene3D" id="2.120.10.30">
    <property type="entry name" value="TolB, C-terminal domain"/>
    <property type="match status" value="1"/>
</dbReference>
<name>G8NR22_GRAMM</name>
<reference evidence="2 3" key="1">
    <citation type="submission" date="2011-11" db="EMBL/GenBank/DDBJ databases">
        <title>Complete sequence of Granulicella mallensis MP5ACTX8.</title>
        <authorList>
            <consortium name="US DOE Joint Genome Institute"/>
            <person name="Lucas S."/>
            <person name="Copeland A."/>
            <person name="Lapidus A."/>
            <person name="Cheng J.-F."/>
            <person name="Goodwin L."/>
            <person name="Pitluck S."/>
            <person name="Peters L."/>
            <person name="Lu M."/>
            <person name="Detter J.C."/>
            <person name="Han C."/>
            <person name="Tapia R."/>
            <person name="Land M."/>
            <person name="Hauser L."/>
            <person name="Kyrpides N."/>
            <person name="Ivanova N."/>
            <person name="Mikhailova N."/>
            <person name="Pagani I."/>
            <person name="Rawat S."/>
            <person name="Mannisto M."/>
            <person name="Haggblom M."/>
            <person name="Woyke T."/>
        </authorList>
    </citation>
    <scope>NUCLEOTIDE SEQUENCE [LARGE SCALE GENOMIC DNA]</scope>
    <source>
        <strain evidence="3">ATCC BAA-1857 / DSM 23137 / MP5ACTX8</strain>
    </source>
</reference>
<keyword evidence="3" id="KW-1185">Reference proteome</keyword>
<dbReference type="KEGG" id="gma:AciX8_0657"/>
<protein>
    <recommendedName>
        <fullName evidence="4">NHL repeat containing protein</fullName>
    </recommendedName>
</protein>